<dbReference type="InterPro" id="IPR011162">
    <property type="entry name" value="MHC_I/II-like_Ag-recog"/>
</dbReference>
<organism evidence="17 18">
    <name type="scientific">Mesocricetus auratus</name>
    <name type="common">Golden hamster</name>
    <dbReference type="NCBI Taxonomy" id="10036"/>
    <lineage>
        <taxon>Eukaryota</taxon>
        <taxon>Metazoa</taxon>
        <taxon>Chordata</taxon>
        <taxon>Craniata</taxon>
        <taxon>Vertebrata</taxon>
        <taxon>Euteleostomi</taxon>
        <taxon>Mammalia</taxon>
        <taxon>Eutheria</taxon>
        <taxon>Euarchontoglires</taxon>
        <taxon>Glires</taxon>
        <taxon>Rodentia</taxon>
        <taxon>Myomorpha</taxon>
        <taxon>Muroidea</taxon>
        <taxon>Cricetidae</taxon>
        <taxon>Cricetinae</taxon>
        <taxon>Mesocricetus</taxon>
    </lineage>
</organism>
<evidence type="ECO:0000256" key="15">
    <source>
        <dbReference type="SAM" id="SignalP"/>
    </source>
</evidence>
<dbReference type="InterPro" id="IPR003597">
    <property type="entry name" value="Ig_C1-set"/>
</dbReference>
<evidence type="ECO:0000256" key="1">
    <source>
        <dbReference type="ARBA" id="ARBA00004251"/>
    </source>
</evidence>
<keyword evidence="8 14" id="KW-0472">Membrane</keyword>
<evidence type="ECO:0000259" key="16">
    <source>
        <dbReference type="PROSITE" id="PS50835"/>
    </source>
</evidence>
<evidence type="ECO:0000256" key="14">
    <source>
        <dbReference type="SAM" id="Phobius"/>
    </source>
</evidence>
<dbReference type="InterPro" id="IPR037055">
    <property type="entry name" value="MHC_I-like_Ag-recog_sf"/>
</dbReference>
<dbReference type="GO" id="GO:0030884">
    <property type="term" value="F:exogenous lipid antigen binding"/>
    <property type="evidence" value="ECO:0007669"/>
    <property type="project" value="TreeGrafter"/>
</dbReference>
<evidence type="ECO:0000256" key="12">
    <source>
        <dbReference type="ARBA" id="ARBA00037531"/>
    </source>
</evidence>
<dbReference type="FunFam" id="3.30.500.10:FF:000002">
    <property type="entry name" value="Antigen-presenting glycoprotein CD1d1"/>
    <property type="match status" value="1"/>
</dbReference>
<keyword evidence="17" id="KW-1185">Reference proteome</keyword>
<keyword evidence="6" id="KW-0967">Endosome</keyword>
<evidence type="ECO:0000256" key="5">
    <source>
        <dbReference type="ARBA" id="ARBA00022588"/>
    </source>
</evidence>
<feature type="chain" id="PRO_5010560882" evidence="15">
    <location>
        <begin position="18"/>
        <end position="336"/>
    </location>
</feature>
<dbReference type="OrthoDB" id="8890485at2759"/>
<dbReference type="GeneID" id="101840477"/>
<dbReference type="SMART" id="SM00407">
    <property type="entry name" value="IGc1"/>
    <property type="match status" value="1"/>
</dbReference>
<accession>A0A1U8C9P2</accession>
<dbReference type="Pfam" id="PF16497">
    <property type="entry name" value="MHC_I_3"/>
    <property type="match status" value="1"/>
</dbReference>
<dbReference type="PANTHER" id="PTHR16675">
    <property type="entry name" value="MHC CLASS I-RELATED"/>
    <property type="match status" value="1"/>
</dbReference>
<dbReference type="GO" id="GO:0005615">
    <property type="term" value="C:extracellular space"/>
    <property type="evidence" value="ECO:0007669"/>
    <property type="project" value="TreeGrafter"/>
</dbReference>
<dbReference type="InterPro" id="IPR050208">
    <property type="entry name" value="MHC_class-I_related"/>
</dbReference>
<dbReference type="InterPro" id="IPR036179">
    <property type="entry name" value="Ig-like_dom_sf"/>
</dbReference>
<keyword evidence="7" id="KW-0391">Immunity</keyword>
<dbReference type="PANTHER" id="PTHR16675:SF175">
    <property type="entry name" value="ANTIGEN-PRESENTING GLYCOPROTEIN CD1D"/>
    <property type="match status" value="1"/>
</dbReference>
<dbReference type="InterPro" id="IPR011161">
    <property type="entry name" value="MHC_I-like_Ag-recog"/>
</dbReference>
<keyword evidence="10" id="KW-0458">Lysosome</keyword>
<feature type="domain" description="Ig-like" evidence="16">
    <location>
        <begin position="220"/>
        <end position="285"/>
    </location>
</feature>
<dbReference type="GO" id="GO:0030883">
    <property type="term" value="F:endogenous lipid antigen binding"/>
    <property type="evidence" value="ECO:0007669"/>
    <property type="project" value="TreeGrafter"/>
</dbReference>
<dbReference type="Pfam" id="PF07654">
    <property type="entry name" value="C1-set"/>
    <property type="match status" value="1"/>
</dbReference>
<dbReference type="SUPFAM" id="SSF48726">
    <property type="entry name" value="Immunoglobulin"/>
    <property type="match status" value="1"/>
</dbReference>
<dbReference type="GO" id="GO:0045087">
    <property type="term" value="P:innate immune response"/>
    <property type="evidence" value="ECO:0007669"/>
    <property type="project" value="UniProtKB-KW"/>
</dbReference>
<dbReference type="Gene3D" id="3.30.500.10">
    <property type="entry name" value="MHC class I-like antigen recognition-like"/>
    <property type="match status" value="1"/>
</dbReference>
<dbReference type="GO" id="GO:0010008">
    <property type="term" value="C:endosome membrane"/>
    <property type="evidence" value="ECO:0007669"/>
    <property type="project" value="UniProtKB-SubCell"/>
</dbReference>
<comment type="subunit">
    <text evidence="13">Heterodimer with B2M (beta-2-microglobulin). Interacts with MHC II and CD74.</text>
</comment>
<protein>
    <submittedName>
        <fullName evidence="18">Antigen-presenting glycoprotein CD1d isoform X1</fullName>
    </submittedName>
</protein>
<feature type="signal peptide" evidence="15">
    <location>
        <begin position="1"/>
        <end position="17"/>
    </location>
</feature>
<dbReference type="CDD" id="cd21029">
    <property type="entry name" value="IgC1_CD1"/>
    <property type="match status" value="1"/>
</dbReference>
<dbReference type="GO" id="GO:0032743">
    <property type="term" value="P:positive regulation of interleukin-2 production"/>
    <property type="evidence" value="ECO:0007669"/>
    <property type="project" value="UniProtKB-ARBA"/>
</dbReference>
<keyword evidence="5" id="KW-0399">Innate immunity</keyword>
<keyword evidence="4" id="KW-1003">Cell membrane</keyword>
<dbReference type="GO" id="GO:0051135">
    <property type="term" value="P:positive regulation of NK T cell activation"/>
    <property type="evidence" value="ECO:0007669"/>
    <property type="project" value="UniProtKB-ARBA"/>
</dbReference>
<dbReference type="GO" id="GO:0048006">
    <property type="term" value="P:antigen processing and presentation, endogenous lipid antigen via MHC class Ib"/>
    <property type="evidence" value="ECO:0007669"/>
    <property type="project" value="TreeGrafter"/>
</dbReference>
<dbReference type="RefSeq" id="XP_012976161.1">
    <property type="nucleotide sequence ID" value="XM_013120707.3"/>
</dbReference>
<evidence type="ECO:0000256" key="7">
    <source>
        <dbReference type="ARBA" id="ARBA00022859"/>
    </source>
</evidence>
<dbReference type="GO" id="GO:0048007">
    <property type="term" value="P:antigen processing and presentation, exogenous lipid antigen via MHC class Ib"/>
    <property type="evidence" value="ECO:0007669"/>
    <property type="project" value="TreeGrafter"/>
</dbReference>
<dbReference type="SUPFAM" id="SSF54452">
    <property type="entry name" value="MHC antigen-recognition domain"/>
    <property type="match status" value="1"/>
</dbReference>
<dbReference type="GO" id="GO:0032753">
    <property type="term" value="P:positive regulation of interleukin-4 production"/>
    <property type="evidence" value="ECO:0007669"/>
    <property type="project" value="UniProtKB-ARBA"/>
</dbReference>
<dbReference type="Proteomes" id="UP000886700">
    <property type="component" value="Unplaced"/>
</dbReference>
<dbReference type="InterPro" id="IPR013783">
    <property type="entry name" value="Ig-like_fold"/>
</dbReference>
<dbReference type="Gene3D" id="2.60.40.10">
    <property type="entry name" value="Immunoglobulins"/>
    <property type="match status" value="1"/>
</dbReference>
<keyword evidence="9" id="KW-0325">Glycoprotein</keyword>
<evidence type="ECO:0000256" key="2">
    <source>
        <dbReference type="ARBA" id="ARBA00004608"/>
    </source>
</evidence>
<name>A0A1U8C9P2_MESAU</name>
<keyword evidence="11" id="KW-0393">Immunoglobulin domain</keyword>
<evidence type="ECO:0000256" key="8">
    <source>
        <dbReference type="ARBA" id="ARBA00023136"/>
    </source>
</evidence>
<gene>
    <name evidence="18" type="primary">Cd1d</name>
</gene>
<keyword evidence="14" id="KW-1133">Transmembrane helix</keyword>
<dbReference type="GO" id="GO:0009897">
    <property type="term" value="C:external side of plasma membrane"/>
    <property type="evidence" value="ECO:0007669"/>
    <property type="project" value="TreeGrafter"/>
</dbReference>
<evidence type="ECO:0000256" key="11">
    <source>
        <dbReference type="ARBA" id="ARBA00023319"/>
    </source>
</evidence>
<keyword evidence="14" id="KW-0812">Transmembrane</keyword>
<dbReference type="GO" id="GO:0001916">
    <property type="term" value="P:positive regulation of T cell mediated cytotoxicity"/>
    <property type="evidence" value="ECO:0007669"/>
    <property type="project" value="TreeGrafter"/>
</dbReference>
<dbReference type="CTD" id="912"/>
<dbReference type="AlphaFoldDB" id="A0A1U8C9P2"/>
<evidence type="ECO:0000313" key="17">
    <source>
        <dbReference type="Proteomes" id="UP000886700"/>
    </source>
</evidence>
<evidence type="ECO:0000256" key="13">
    <source>
        <dbReference type="ARBA" id="ARBA00065728"/>
    </source>
</evidence>
<comment type="function">
    <text evidence="12">Antigen-presenting protein that binds self and non-self glycolipids and presents them to T-cell receptors on natural killer T-cells.</text>
</comment>
<feature type="transmembrane region" description="Helical" evidence="14">
    <location>
        <begin position="303"/>
        <end position="326"/>
    </location>
</feature>
<evidence type="ECO:0000256" key="4">
    <source>
        <dbReference type="ARBA" id="ARBA00022475"/>
    </source>
</evidence>
<dbReference type="GO" id="GO:0005765">
    <property type="term" value="C:lysosomal membrane"/>
    <property type="evidence" value="ECO:0007669"/>
    <property type="project" value="UniProtKB-SubCell"/>
</dbReference>
<evidence type="ECO:0000256" key="3">
    <source>
        <dbReference type="ARBA" id="ARBA00004656"/>
    </source>
</evidence>
<evidence type="ECO:0000256" key="6">
    <source>
        <dbReference type="ARBA" id="ARBA00022753"/>
    </source>
</evidence>
<keyword evidence="15" id="KW-0732">Signal</keyword>
<evidence type="ECO:0000256" key="9">
    <source>
        <dbReference type="ARBA" id="ARBA00023180"/>
    </source>
</evidence>
<evidence type="ECO:0000313" key="18">
    <source>
        <dbReference type="RefSeq" id="XP_012976161.1"/>
    </source>
</evidence>
<sequence length="336" mass="38017">MRYLPCLLLWVFPWVWGQSEDQLENFPLRCLQISSFLNSSCWRTDGLAWLGDVQTHRWSNASALSFLKPWSRGKFSDQQWEKLQHIFQVYRTSFTRDIQELVKMLPSMHYPIEIQLSAGCVLHSGNTSESFCHIAFQGQHVMSFQGTSFQKAPDAPPGTELAIKVLNSDQGTMETIQQLLNYTCPQGVRGLIEAGKAELEKQEKPVAWLSSGLSPRHGHLQLVCHVFGFYPKPVWVMWMQGEQEQNSTQRGDTLPNADGTWYLRATVDVEAGEEAGLACRVKHSSLGGQDIILYWAGGRHSSVAIIVPAVLIIGVLVLGSCFMLIYRRRRSYQDIL</sequence>
<dbReference type="InterPro" id="IPR007110">
    <property type="entry name" value="Ig-like_dom"/>
</dbReference>
<dbReference type="PROSITE" id="PS50835">
    <property type="entry name" value="IG_LIKE"/>
    <property type="match status" value="1"/>
</dbReference>
<dbReference type="GO" id="GO:0071723">
    <property type="term" value="F:lipopeptide binding"/>
    <property type="evidence" value="ECO:0007669"/>
    <property type="project" value="TreeGrafter"/>
</dbReference>
<reference evidence="18" key="1">
    <citation type="submission" date="2025-08" db="UniProtKB">
        <authorList>
            <consortium name="RefSeq"/>
        </authorList>
    </citation>
    <scope>IDENTIFICATION</scope>
    <source>
        <tissue evidence="18">Liver</tissue>
    </source>
</reference>
<evidence type="ECO:0000256" key="10">
    <source>
        <dbReference type="ARBA" id="ARBA00023228"/>
    </source>
</evidence>
<proteinExistence type="predicted"/>
<comment type="subcellular location">
    <subcellularLocation>
        <location evidence="1">Cell membrane</location>
        <topology evidence="1">Single-pass type I membrane protein</topology>
    </subcellularLocation>
    <subcellularLocation>
        <location evidence="2">Endosome membrane</location>
    </subcellularLocation>
    <subcellularLocation>
        <location evidence="3">Lysosome membrane</location>
    </subcellularLocation>
</comment>
<dbReference type="FunFam" id="2.60.40.10:FF:000254">
    <property type="entry name" value="Antigen-presenting glycoprotein CD1d1"/>
    <property type="match status" value="1"/>
</dbReference>